<reference evidence="1" key="1">
    <citation type="submission" date="2022-08" db="EMBL/GenBank/DDBJ databases">
        <title>Novel Bdellovibrio Species Isolated from Svalbard: Designation Bdellovibrio svalbardensis.</title>
        <authorList>
            <person name="Mitchell R.J."/>
            <person name="Choi S.Y."/>
        </authorList>
    </citation>
    <scope>NUCLEOTIDE SEQUENCE</scope>
    <source>
        <strain evidence="1">PAP01</strain>
    </source>
</reference>
<keyword evidence="2" id="KW-1185">Reference proteome</keyword>
<dbReference type="PANTHER" id="PTHR43481:SF4">
    <property type="entry name" value="GLYCEROL-1-PHOSPHATE PHOSPHOHYDROLASE 1-RELATED"/>
    <property type="match status" value="1"/>
</dbReference>
<dbReference type="NCBIfam" id="TIGR01509">
    <property type="entry name" value="HAD-SF-IA-v3"/>
    <property type="match status" value="1"/>
</dbReference>
<dbReference type="Proteomes" id="UP001152321">
    <property type="component" value="Unassembled WGS sequence"/>
</dbReference>
<dbReference type="InterPro" id="IPR023198">
    <property type="entry name" value="PGP-like_dom2"/>
</dbReference>
<keyword evidence="1" id="KW-0378">Hydrolase</keyword>
<proteinExistence type="predicted"/>
<dbReference type="InterPro" id="IPR023214">
    <property type="entry name" value="HAD_sf"/>
</dbReference>
<dbReference type="EMBL" id="JANRMI010000001">
    <property type="protein sequence ID" value="MDG0815153.1"/>
    <property type="molecule type" value="Genomic_DNA"/>
</dbReference>
<evidence type="ECO:0000313" key="1">
    <source>
        <dbReference type="EMBL" id="MDG0815153.1"/>
    </source>
</evidence>
<dbReference type="PANTHER" id="PTHR43481">
    <property type="entry name" value="FRUCTOSE-1-PHOSPHATE PHOSPHATASE"/>
    <property type="match status" value="1"/>
</dbReference>
<dbReference type="RefSeq" id="WP_277576629.1">
    <property type="nucleotide sequence ID" value="NZ_JANRMI010000001.1"/>
</dbReference>
<gene>
    <name evidence="1" type="ORF">NWE73_02190</name>
</gene>
<dbReference type="CDD" id="cd07505">
    <property type="entry name" value="HAD_BPGM-like"/>
    <property type="match status" value="1"/>
</dbReference>
<dbReference type="SFLD" id="SFLDS00003">
    <property type="entry name" value="Haloacid_Dehalogenase"/>
    <property type="match status" value="1"/>
</dbReference>
<dbReference type="InterPro" id="IPR051806">
    <property type="entry name" value="HAD-like_SPP"/>
</dbReference>
<sequence length="202" mass="22858">MLNKYYPSREFKALLFDFDGTVADTMGVHLAAWNHGLSIYNLTLSREQHLAWAGRPTRMIVQMLNELHKVDIPVDEFLKAKEVNYFASVHEVKEIVSVVEIIKHYHGKIPMAIVTGSRHKPVETTLSHLGLTKYFDHLVCAEDYVHGKPAPDCFLRAAELLNVRPEDCLVFEDAALGIEAAKNAGMACLKVDDRHELMVVEF</sequence>
<name>A0ABT6DEA0_9BACT</name>
<protein>
    <submittedName>
        <fullName evidence="1">HAD-IA family hydrolase</fullName>
    </submittedName>
</protein>
<organism evidence="1 2">
    <name type="scientific">Bdellovibrio svalbardensis</name>
    <dbReference type="NCBI Taxonomy" id="2972972"/>
    <lineage>
        <taxon>Bacteria</taxon>
        <taxon>Pseudomonadati</taxon>
        <taxon>Bdellovibrionota</taxon>
        <taxon>Bdellovibrionia</taxon>
        <taxon>Bdellovibrionales</taxon>
        <taxon>Pseudobdellovibrionaceae</taxon>
        <taxon>Bdellovibrio</taxon>
    </lineage>
</organism>
<accession>A0ABT6DEA0</accession>
<dbReference type="InterPro" id="IPR041492">
    <property type="entry name" value="HAD_2"/>
</dbReference>
<evidence type="ECO:0000313" key="2">
    <source>
        <dbReference type="Proteomes" id="UP001152321"/>
    </source>
</evidence>
<comment type="caution">
    <text evidence="1">The sequence shown here is derived from an EMBL/GenBank/DDBJ whole genome shotgun (WGS) entry which is preliminary data.</text>
</comment>
<dbReference type="Gene3D" id="1.10.150.240">
    <property type="entry name" value="Putative phosphatase, domain 2"/>
    <property type="match status" value="1"/>
</dbReference>
<dbReference type="GO" id="GO:0016787">
    <property type="term" value="F:hydrolase activity"/>
    <property type="evidence" value="ECO:0007669"/>
    <property type="project" value="UniProtKB-KW"/>
</dbReference>
<dbReference type="Gene3D" id="3.40.50.1000">
    <property type="entry name" value="HAD superfamily/HAD-like"/>
    <property type="match status" value="1"/>
</dbReference>
<dbReference type="InterPro" id="IPR036412">
    <property type="entry name" value="HAD-like_sf"/>
</dbReference>
<dbReference type="InterPro" id="IPR006439">
    <property type="entry name" value="HAD-SF_hydro_IA"/>
</dbReference>
<dbReference type="Pfam" id="PF13419">
    <property type="entry name" value="HAD_2"/>
    <property type="match status" value="1"/>
</dbReference>
<dbReference type="SUPFAM" id="SSF56784">
    <property type="entry name" value="HAD-like"/>
    <property type="match status" value="1"/>
</dbReference>
<dbReference type="SFLD" id="SFLDG01129">
    <property type="entry name" value="C1.5:_HAD__Beta-PGM__Phosphata"/>
    <property type="match status" value="1"/>
</dbReference>